<gene>
    <name evidence="2" type="ORF">CITCOLO1_LOCUS11981</name>
</gene>
<reference evidence="2 3" key="1">
    <citation type="submission" date="2024-03" db="EMBL/GenBank/DDBJ databases">
        <authorList>
            <person name="Gkanogiannis A."/>
            <person name="Becerra Lopez-Lavalle L."/>
        </authorList>
    </citation>
    <scope>NUCLEOTIDE SEQUENCE [LARGE SCALE GENOMIC DNA]</scope>
</reference>
<proteinExistence type="predicted"/>
<protein>
    <recommendedName>
        <fullName evidence="4">Glycine-rich protein</fullName>
    </recommendedName>
</protein>
<dbReference type="EMBL" id="OZ021738">
    <property type="protein sequence ID" value="CAK9319946.1"/>
    <property type="molecule type" value="Genomic_DNA"/>
</dbReference>
<dbReference type="Proteomes" id="UP001642487">
    <property type="component" value="Chromosome 4"/>
</dbReference>
<keyword evidence="3" id="KW-1185">Reference proteome</keyword>
<name>A0ABP0YK57_9ROSI</name>
<sequence>MVQPAFIILPIVSVSIFITICVLNIICRSRVDNGKTDSAFARRTYNGGQIDIVIDHGNNIDTSAFAGDGAVHTGGDWSFNGNSGWGYDAGGGGGGFGGGGGYDGGGGGGFGGGGGCDTGGGGCGGGGGSTSY</sequence>
<keyword evidence="1" id="KW-0472">Membrane</keyword>
<feature type="transmembrane region" description="Helical" evidence="1">
    <location>
        <begin position="6"/>
        <end position="26"/>
    </location>
</feature>
<accession>A0ABP0YK57</accession>
<organism evidence="2 3">
    <name type="scientific">Citrullus colocynthis</name>
    <name type="common">colocynth</name>
    <dbReference type="NCBI Taxonomy" id="252529"/>
    <lineage>
        <taxon>Eukaryota</taxon>
        <taxon>Viridiplantae</taxon>
        <taxon>Streptophyta</taxon>
        <taxon>Embryophyta</taxon>
        <taxon>Tracheophyta</taxon>
        <taxon>Spermatophyta</taxon>
        <taxon>Magnoliopsida</taxon>
        <taxon>eudicotyledons</taxon>
        <taxon>Gunneridae</taxon>
        <taxon>Pentapetalae</taxon>
        <taxon>rosids</taxon>
        <taxon>fabids</taxon>
        <taxon>Cucurbitales</taxon>
        <taxon>Cucurbitaceae</taxon>
        <taxon>Benincaseae</taxon>
        <taxon>Citrullus</taxon>
    </lineage>
</organism>
<keyword evidence="1" id="KW-1133">Transmembrane helix</keyword>
<evidence type="ECO:0000256" key="1">
    <source>
        <dbReference type="SAM" id="Phobius"/>
    </source>
</evidence>
<evidence type="ECO:0000313" key="3">
    <source>
        <dbReference type="Proteomes" id="UP001642487"/>
    </source>
</evidence>
<evidence type="ECO:0008006" key="4">
    <source>
        <dbReference type="Google" id="ProtNLM"/>
    </source>
</evidence>
<evidence type="ECO:0000313" key="2">
    <source>
        <dbReference type="EMBL" id="CAK9319946.1"/>
    </source>
</evidence>
<keyword evidence="1" id="KW-0812">Transmembrane</keyword>